<reference evidence="2" key="1">
    <citation type="submission" date="2014-01" db="EMBL/GenBank/DDBJ databases">
        <authorList>
            <person name="Aslett M."/>
        </authorList>
    </citation>
    <scope>NUCLEOTIDE SEQUENCE</scope>
</reference>
<feature type="chain" id="PRO_5001728392" evidence="1">
    <location>
        <begin position="23"/>
        <end position="123"/>
    </location>
</feature>
<reference evidence="2" key="2">
    <citation type="submission" date="2014-03" db="EMBL/GenBank/DDBJ databases">
        <title>The whipworm genome and dual-species transcriptomics of an intimate host-pathogen interaction.</title>
        <authorList>
            <person name="Foth B.J."/>
            <person name="Tsai I.J."/>
            <person name="Reid A.J."/>
            <person name="Bancroft A.J."/>
            <person name="Nichol S."/>
            <person name="Tracey A."/>
            <person name="Holroyd N."/>
            <person name="Cotton J.A."/>
            <person name="Stanley E.J."/>
            <person name="Zarowiecki M."/>
            <person name="Liu J.Z."/>
            <person name="Huckvale T."/>
            <person name="Cooper P.J."/>
            <person name="Grencis R.K."/>
            <person name="Berriman M."/>
        </authorList>
    </citation>
    <scope>NUCLEOTIDE SEQUENCE [LARGE SCALE GENOMIC DNA]</scope>
</reference>
<evidence type="ECO:0000313" key="3">
    <source>
        <dbReference type="Proteomes" id="UP000030665"/>
    </source>
</evidence>
<dbReference type="Proteomes" id="UP000030665">
    <property type="component" value="Unassembled WGS sequence"/>
</dbReference>
<evidence type="ECO:0000313" key="2">
    <source>
        <dbReference type="EMBL" id="CDW55043.1"/>
    </source>
</evidence>
<proteinExistence type="predicted"/>
<feature type="signal peptide" evidence="1">
    <location>
        <begin position="1"/>
        <end position="22"/>
    </location>
</feature>
<keyword evidence="1" id="KW-0732">Signal</keyword>
<accession>A0A077Z5W0</accession>
<dbReference type="OrthoDB" id="5983381at2759"/>
<gene>
    <name evidence="2" type="ORF">TTRE_0000331401</name>
</gene>
<dbReference type="STRING" id="36087.A0A077Z5W0"/>
<dbReference type="EMBL" id="HG805933">
    <property type="protein sequence ID" value="CDW55043.1"/>
    <property type="molecule type" value="Genomic_DNA"/>
</dbReference>
<evidence type="ECO:0000256" key="1">
    <source>
        <dbReference type="SAM" id="SignalP"/>
    </source>
</evidence>
<protein>
    <submittedName>
        <fullName evidence="2">Collagenase NC10 and Endostatin family protein</fullName>
    </submittedName>
</protein>
<organism evidence="2 3">
    <name type="scientific">Trichuris trichiura</name>
    <name type="common">Whipworm</name>
    <name type="synonym">Trichocephalus trichiurus</name>
    <dbReference type="NCBI Taxonomy" id="36087"/>
    <lineage>
        <taxon>Eukaryota</taxon>
        <taxon>Metazoa</taxon>
        <taxon>Ecdysozoa</taxon>
        <taxon>Nematoda</taxon>
        <taxon>Enoplea</taxon>
        <taxon>Dorylaimia</taxon>
        <taxon>Trichinellida</taxon>
        <taxon>Trichuridae</taxon>
        <taxon>Trichuris</taxon>
    </lineage>
</organism>
<sequence length="123" mass="13277">MSNMMTCLWWLLVTLIVGGGLAGQGAAAENGNTTEPEVVPIQEGALQELKIFANPAEAETQCDDVATDAAGSGDDEVCYWAIRFRDLELYTFSIGAAAGVGDDGLFSLRFLERAEKCSRYSFR</sequence>
<keyword evidence="3" id="KW-1185">Reference proteome</keyword>
<name>A0A077Z5W0_TRITR</name>
<dbReference type="AlphaFoldDB" id="A0A077Z5W0"/>